<dbReference type="AlphaFoldDB" id="A0A9X0AY71"/>
<keyword evidence="1" id="KW-0812">Transmembrane</keyword>
<name>A0A9X0AY71_9HELO</name>
<evidence type="ECO:0000256" key="1">
    <source>
        <dbReference type="SAM" id="Phobius"/>
    </source>
</evidence>
<evidence type="ECO:0000313" key="2">
    <source>
        <dbReference type="EMBL" id="KAJ8071127.1"/>
    </source>
</evidence>
<comment type="caution">
    <text evidence="2">The sequence shown here is derived from an EMBL/GenBank/DDBJ whole genome shotgun (WGS) entry which is preliminary data.</text>
</comment>
<feature type="transmembrane region" description="Helical" evidence="1">
    <location>
        <begin position="124"/>
        <end position="150"/>
    </location>
</feature>
<gene>
    <name evidence="2" type="ORF">OCU04_001467</name>
</gene>
<keyword evidence="1" id="KW-0472">Membrane</keyword>
<dbReference type="Proteomes" id="UP001152300">
    <property type="component" value="Unassembled WGS sequence"/>
</dbReference>
<evidence type="ECO:0000313" key="3">
    <source>
        <dbReference type="Proteomes" id="UP001152300"/>
    </source>
</evidence>
<reference evidence="2" key="1">
    <citation type="submission" date="2022-11" db="EMBL/GenBank/DDBJ databases">
        <title>Genome Resource of Sclerotinia nivalis Strain SnTB1, a Plant Pathogen Isolated from American Ginseng.</title>
        <authorList>
            <person name="Fan S."/>
        </authorList>
    </citation>
    <scope>NUCLEOTIDE SEQUENCE</scope>
    <source>
        <strain evidence="2">SnTB1</strain>
    </source>
</reference>
<proteinExistence type="predicted"/>
<keyword evidence="3" id="KW-1185">Reference proteome</keyword>
<protein>
    <submittedName>
        <fullName evidence="2">Uncharacterized protein</fullName>
    </submittedName>
</protein>
<sequence length="156" mass="17584">MYGRAFSSWIQYFFSSLATNLDNVRSPPVRSKINNNNSPLKYRYYQSSKNETVISMLLILSFLFLRLAMVRKILRRVGPTPVRRRAITNVAVSPASVSLPSLAPLPVRLPYDFPERRLSFYNDILGKILAVGLVALLVQAVMVALIMLLLQVRNGG</sequence>
<feature type="transmembrane region" description="Helical" evidence="1">
    <location>
        <begin position="53"/>
        <end position="74"/>
    </location>
</feature>
<keyword evidence="1" id="KW-1133">Transmembrane helix</keyword>
<organism evidence="2 3">
    <name type="scientific">Sclerotinia nivalis</name>
    <dbReference type="NCBI Taxonomy" id="352851"/>
    <lineage>
        <taxon>Eukaryota</taxon>
        <taxon>Fungi</taxon>
        <taxon>Dikarya</taxon>
        <taxon>Ascomycota</taxon>
        <taxon>Pezizomycotina</taxon>
        <taxon>Leotiomycetes</taxon>
        <taxon>Helotiales</taxon>
        <taxon>Sclerotiniaceae</taxon>
        <taxon>Sclerotinia</taxon>
    </lineage>
</organism>
<accession>A0A9X0AY71</accession>
<dbReference type="EMBL" id="JAPEIS010000001">
    <property type="protein sequence ID" value="KAJ8071127.1"/>
    <property type="molecule type" value="Genomic_DNA"/>
</dbReference>